<feature type="domain" description="Peptidase M3A/M3B catalytic" evidence="8">
    <location>
        <begin position="112"/>
        <end position="580"/>
    </location>
</feature>
<dbReference type="SUPFAM" id="SSF55486">
    <property type="entry name" value="Metalloproteases ('zincins'), catalytic domain"/>
    <property type="match status" value="1"/>
</dbReference>
<evidence type="ECO:0000313" key="10">
    <source>
        <dbReference type="Proteomes" id="UP001165080"/>
    </source>
</evidence>
<dbReference type="Pfam" id="PF01432">
    <property type="entry name" value="Peptidase_M3"/>
    <property type="match status" value="1"/>
</dbReference>
<evidence type="ECO:0000256" key="1">
    <source>
        <dbReference type="ARBA" id="ARBA00006040"/>
    </source>
</evidence>
<evidence type="ECO:0000256" key="2">
    <source>
        <dbReference type="ARBA" id="ARBA00022670"/>
    </source>
</evidence>
<dbReference type="EMBL" id="BRXU01000014">
    <property type="protein sequence ID" value="GLC56126.1"/>
    <property type="molecule type" value="Genomic_DNA"/>
</dbReference>
<dbReference type="InterPro" id="IPR045090">
    <property type="entry name" value="Pept_M3A_M3B"/>
</dbReference>
<keyword evidence="6 7" id="KW-0482">Metalloprotease</keyword>
<dbReference type="GO" id="GO:0004222">
    <property type="term" value="F:metalloendopeptidase activity"/>
    <property type="evidence" value="ECO:0007669"/>
    <property type="project" value="InterPro"/>
</dbReference>
<dbReference type="PANTHER" id="PTHR11804:SF79">
    <property type="entry name" value="MITOCHONDRIAL INTERMEDIATE PEPTIDASE"/>
    <property type="match status" value="1"/>
</dbReference>
<sequence length="673" mass="71566">MYQRLSDALAAYESSLSALEKRETPRLGPRQLAGWCAESVLVAQRLKQDMEQAGIHLPSMQQRSRLAELAAANGHFGAAFNAALTDPSKLGRARLGLGRSVSLEPSNVAAVLASEPHESVRRQMYMAAAASPACNRELLEEMIAVRRELAQVQGYPSYAALRMTGGSLARTPAAVVAFLEQLAADVRPVAERELQRLSQLKGLDIRGARATSSSTPSAASAARIQPWDVEYYAARARQELITSTPAAVLRYTAVPSVLAGIRHLLRRVFRIELRISEAVPGEGWAPGVLRCEAEHSELGPLGTVYLDLGDRPGKYPSAVTFPITCGRELPPSRGGGGRQLPVMALLASASGTCPSSGQPALSYRELRVLLHELGHCCHNLLSRTKYQHLWGTRCAQDLVEVPSHLFEYFAADPRVMALLARDRSSCPGAPGGSPDDGEPMPEGLLRELVVGRSATAALELQQQLVLSLADQWLFGERPPGSIGGAAADVATTSDVWRQAVQVASSVPYVPGTSPELRVGHLTIYGGSYYGYVYARCLAAQLWSFTGLEEAPLDPGPGNLVRERLLGPGGSLEPLDLFAGLVVGRAAASSISTSDPAAAVAAAATAAGAAPGAVAAAARLRRLEPWQVARLRQRGLDRALAPAAAGGFLQALQGGYAPRPERYLDMILGRRGAE</sequence>
<comment type="similarity">
    <text evidence="1 7">Belongs to the peptidase M3 family.</text>
</comment>
<name>A0A9W6BPM7_9CHLO</name>
<proteinExistence type="inferred from homology"/>
<evidence type="ECO:0000256" key="3">
    <source>
        <dbReference type="ARBA" id="ARBA00022723"/>
    </source>
</evidence>
<keyword evidence="10" id="KW-1185">Reference proteome</keyword>
<evidence type="ECO:0000256" key="6">
    <source>
        <dbReference type="ARBA" id="ARBA00023049"/>
    </source>
</evidence>
<keyword evidence="4 7" id="KW-0378">Hydrolase</keyword>
<evidence type="ECO:0000256" key="4">
    <source>
        <dbReference type="ARBA" id="ARBA00022801"/>
    </source>
</evidence>
<comment type="caution">
    <text evidence="9">The sequence shown here is derived from an EMBL/GenBank/DDBJ whole genome shotgun (WGS) entry which is preliminary data.</text>
</comment>
<dbReference type="GO" id="GO:0006508">
    <property type="term" value="P:proteolysis"/>
    <property type="evidence" value="ECO:0007669"/>
    <property type="project" value="UniProtKB-KW"/>
</dbReference>
<dbReference type="Gene3D" id="1.10.1370.10">
    <property type="entry name" value="Neurolysin, domain 3"/>
    <property type="match status" value="1"/>
</dbReference>
<organism evidence="9 10">
    <name type="scientific">Pleodorina starrii</name>
    <dbReference type="NCBI Taxonomy" id="330485"/>
    <lineage>
        <taxon>Eukaryota</taxon>
        <taxon>Viridiplantae</taxon>
        <taxon>Chlorophyta</taxon>
        <taxon>core chlorophytes</taxon>
        <taxon>Chlorophyceae</taxon>
        <taxon>CS clade</taxon>
        <taxon>Chlamydomonadales</taxon>
        <taxon>Volvocaceae</taxon>
        <taxon>Pleodorina</taxon>
    </lineage>
</organism>
<dbReference type="InterPro" id="IPR001567">
    <property type="entry name" value="Pept_M3A_M3B_dom"/>
</dbReference>
<protein>
    <recommendedName>
        <fullName evidence="8">Peptidase M3A/M3B catalytic domain-containing protein</fullName>
    </recommendedName>
</protein>
<dbReference type="GO" id="GO:0006518">
    <property type="term" value="P:peptide metabolic process"/>
    <property type="evidence" value="ECO:0007669"/>
    <property type="project" value="TreeGrafter"/>
</dbReference>
<dbReference type="Gene3D" id="3.40.390.10">
    <property type="entry name" value="Collagenase (Catalytic Domain)"/>
    <property type="match status" value="1"/>
</dbReference>
<dbReference type="InterPro" id="IPR024079">
    <property type="entry name" value="MetalloPept_cat_dom_sf"/>
</dbReference>
<dbReference type="Proteomes" id="UP001165080">
    <property type="component" value="Unassembled WGS sequence"/>
</dbReference>
<dbReference type="GO" id="GO:0046872">
    <property type="term" value="F:metal ion binding"/>
    <property type="evidence" value="ECO:0007669"/>
    <property type="project" value="UniProtKB-UniRule"/>
</dbReference>
<evidence type="ECO:0000256" key="5">
    <source>
        <dbReference type="ARBA" id="ARBA00022833"/>
    </source>
</evidence>
<comment type="cofactor">
    <cofactor evidence="7">
        <name>Zn(2+)</name>
        <dbReference type="ChEBI" id="CHEBI:29105"/>
    </cofactor>
    <text evidence="7">Binds 1 zinc ion.</text>
</comment>
<evidence type="ECO:0000256" key="7">
    <source>
        <dbReference type="RuleBase" id="RU003435"/>
    </source>
</evidence>
<dbReference type="AlphaFoldDB" id="A0A9W6BPM7"/>
<keyword evidence="3 7" id="KW-0479">Metal-binding</keyword>
<evidence type="ECO:0000313" key="9">
    <source>
        <dbReference type="EMBL" id="GLC56126.1"/>
    </source>
</evidence>
<keyword evidence="2 7" id="KW-0645">Protease</keyword>
<dbReference type="PANTHER" id="PTHR11804">
    <property type="entry name" value="PROTEASE M3 THIMET OLIGOPEPTIDASE-RELATED"/>
    <property type="match status" value="1"/>
</dbReference>
<keyword evidence="5 7" id="KW-0862">Zinc</keyword>
<gene>
    <name evidence="9" type="primary">PLESTB001635</name>
    <name evidence="9" type="ORF">PLESTB_001067100</name>
</gene>
<evidence type="ECO:0000259" key="8">
    <source>
        <dbReference type="Pfam" id="PF01432"/>
    </source>
</evidence>
<reference evidence="9 10" key="1">
    <citation type="journal article" date="2023" name="Commun. Biol.">
        <title>Reorganization of the ancestral sex-determining regions during the evolution of trioecy in Pleodorina starrii.</title>
        <authorList>
            <person name="Takahashi K."/>
            <person name="Suzuki S."/>
            <person name="Kawai-Toyooka H."/>
            <person name="Yamamoto K."/>
            <person name="Hamaji T."/>
            <person name="Ootsuki R."/>
            <person name="Yamaguchi H."/>
            <person name="Kawachi M."/>
            <person name="Higashiyama T."/>
            <person name="Nozaki H."/>
        </authorList>
    </citation>
    <scope>NUCLEOTIDE SEQUENCE [LARGE SCALE GENOMIC DNA]</scope>
    <source>
        <strain evidence="9 10">NIES-4479</strain>
    </source>
</reference>
<accession>A0A9W6BPM7</accession>
<dbReference type="InterPro" id="IPR024077">
    <property type="entry name" value="Neurolysin/TOP_dom2"/>
</dbReference>